<protein>
    <submittedName>
        <fullName evidence="2">Unnamed protein product</fullName>
    </submittedName>
</protein>
<dbReference type="OrthoDB" id="71430at2759"/>
<evidence type="ECO:0000313" key="2">
    <source>
        <dbReference type="EMBL" id="GMF63871.1"/>
    </source>
</evidence>
<gene>
    <name evidence="2" type="ORF">Pfra01_002786300</name>
</gene>
<organism evidence="2 3">
    <name type="scientific">Phytophthora fragariaefolia</name>
    <dbReference type="NCBI Taxonomy" id="1490495"/>
    <lineage>
        <taxon>Eukaryota</taxon>
        <taxon>Sar</taxon>
        <taxon>Stramenopiles</taxon>
        <taxon>Oomycota</taxon>
        <taxon>Peronosporomycetes</taxon>
        <taxon>Peronosporales</taxon>
        <taxon>Peronosporaceae</taxon>
        <taxon>Phytophthora</taxon>
    </lineage>
</organism>
<comment type="caution">
    <text evidence="2">The sequence shown here is derived from an EMBL/GenBank/DDBJ whole genome shotgun (WGS) entry which is preliminary data.</text>
</comment>
<keyword evidence="3" id="KW-1185">Reference proteome</keyword>
<dbReference type="EMBL" id="BSXT01007522">
    <property type="protein sequence ID" value="GMF63871.1"/>
    <property type="molecule type" value="Genomic_DNA"/>
</dbReference>
<reference evidence="2" key="1">
    <citation type="submission" date="2023-04" db="EMBL/GenBank/DDBJ databases">
        <title>Phytophthora fragariaefolia NBRC 109709.</title>
        <authorList>
            <person name="Ichikawa N."/>
            <person name="Sato H."/>
            <person name="Tonouchi N."/>
        </authorList>
    </citation>
    <scope>NUCLEOTIDE SEQUENCE</scope>
    <source>
        <strain evidence="2">NBRC 109709</strain>
    </source>
</reference>
<dbReference type="Proteomes" id="UP001165121">
    <property type="component" value="Unassembled WGS sequence"/>
</dbReference>
<accession>A0A9W7D6Y3</accession>
<dbReference type="PANTHER" id="PTHR46361">
    <property type="entry name" value="ELECTRON CARRIER/ PROTEIN DISULFIDE OXIDOREDUCTASE"/>
    <property type="match status" value="1"/>
</dbReference>
<name>A0A9W7D6Y3_9STRA</name>
<dbReference type="Pfam" id="PF04784">
    <property type="entry name" value="DUF547"/>
    <property type="match status" value="1"/>
</dbReference>
<dbReference type="InterPro" id="IPR006869">
    <property type="entry name" value="DUF547"/>
</dbReference>
<dbReference type="AlphaFoldDB" id="A0A9W7D6Y3"/>
<sequence>MQRGASSVSQLSACFLSTGCVLNRPLDLVSTALKRALKLSNKAQASNSRDSVDPDFMVDFLDLQDQVQSLQRADLYPLARSEGNRLAFFLNLYHLMVVHASLLGLMPKSKTQWGRFFNGVSYRLGVTVKDPSGLLFSLAEIEHCILRASMTSLRLPLASFVIPRFSGLNDPRSCLTLRSSDFRINFALNCMTHSCSDRIPIYDRSNLNAQLDEATRQVVTRSLRYNAKSRVVYLPKPCDWYRGDFAAAADVDDNASHDQLNNASLGVLLPYASREHATMLEYAWRHPYGLIQRYEYVPYDFRFRDALTLDASPPPAPVTGRER</sequence>
<proteinExistence type="predicted"/>
<dbReference type="PROSITE" id="PS51257">
    <property type="entry name" value="PROKAR_LIPOPROTEIN"/>
    <property type="match status" value="1"/>
</dbReference>
<feature type="domain" description="DUF547" evidence="1">
    <location>
        <begin position="82"/>
        <end position="217"/>
    </location>
</feature>
<evidence type="ECO:0000259" key="1">
    <source>
        <dbReference type="Pfam" id="PF04784"/>
    </source>
</evidence>
<evidence type="ECO:0000313" key="3">
    <source>
        <dbReference type="Proteomes" id="UP001165121"/>
    </source>
</evidence>
<dbReference type="PANTHER" id="PTHR46361:SF3">
    <property type="entry name" value="ELECTRON CARRIER_ PROTEIN DISULFIDE OXIDOREDUCTASE"/>
    <property type="match status" value="1"/>
</dbReference>